<dbReference type="Proteomes" id="UP000002139">
    <property type="component" value="Chromosome"/>
</dbReference>
<dbReference type="FunFam" id="1.10.3720.10:FF:000001">
    <property type="entry name" value="Glycine betaine ABC transporter, permease"/>
    <property type="match status" value="1"/>
</dbReference>
<dbReference type="eggNOG" id="COG1732">
    <property type="taxonomic scope" value="Bacteria"/>
</dbReference>
<gene>
    <name evidence="10" type="ordered locus">sce7071</name>
</gene>
<dbReference type="PROSITE" id="PS50928">
    <property type="entry name" value="ABC_TM1"/>
    <property type="match status" value="1"/>
</dbReference>
<dbReference type="InterPro" id="IPR035906">
    <property type="entry name" value="MetI-like_sf"/>
</dbReference>
<dbReference type="OrthoDB" id="9781705at2"/>
<evidence type="ECO:0000256" key="1">
    <source>
        <dbReference type="ARBA" id="ARBA00004651"/>
    </source>
</evidence>
<accession>A9GYH2</accession>
<dbReference type="SUPFAM" id="SSF161098">
    <property type="entry name" value="MetI-like"/>
    <property type="match status" value="1"/>
</dbReference>
<dbReference type="Pfam" id="PF04069">
    <property type="entry name" value="OpuAC"/>
    <property type="match status" value="1"/>
</dbReference>
<dbReference type="Pfam" id="PF00528">
    <property type="entry name" value="BPD_transp_1"/>
    <property type="match status" value="1"/>
</dbReference>
<evidence type="ECO:0000313" key="11">
    <source>
        <dbReference type="Proteomes" id="UP000002139"/>
    </source>
</evidence>
<keyword evidence="5 8" id="KW-0472">Membrane</keyword>
<dbReference type="InterPro" id="IPR041894">
    <property type="entry name" value="PBP2_ProX-like"/>
</dbReference>
<feature type="transmembrane region" description="Helical" evidence="8">
    <location>
        <begin position="176"/>
        <end position="199"/>
    </location>
</feature>
<dbReference type="HOGENOM" id="CLU_038355_0_0_7"/>
<dbReference type="InterPro" id="IPR051204">
    <property type="entry name" value="ABC_transp_perm/SBD"/>
</dbReference>
<feature type="transmembrane region" description="Helical" evidence="8">
    <location>
        <begin position="132"/>
        <end position="156"/>
    </location>
</feature>
<sequence length="507" mass="54075">MKEQLALLPRYLAAHLGLTLVALALGVAVSVPLGVLVTRSRRLEGPVLGVASVVQTIPSLALLAFMVPVLAALGARSIGYLPALIGLFLYSLLPVLRNTAAGLSGLDPAVIEAARGVGMTPREQLRRVELPLALPVIVAGVRTAAVLTVGTATLSTPVGAPSLGDYIFSGLQTRNFTAVLIGCVASAGLALVLDGLVRGLLAGVTRHSRRLVLLCLGGFAGLAVFAATPVVRALLARDDQVSITVGAKTFTEQYILAGIVAGRIERVAGVPARTLGSLGSTVVFDALKSGEIDVYVDYSGTLWANVLRRSTESADRASVLATVERELLDRYDVHVAAALGFENTYALAMPRAEAEWLGIRRISDLGARARSLRVGGDYEIFQRSEWRAIERVYGLAFREARSMDPSLLYEALRAEQVDVITAFSTDGRIIADDLVLLEDDRRAIPPYDALVLVSDRLARTRPEVLEALRGLSGTIDARKMRQMNAAVDEKKGSPAAVAARFLDELRR</sequence>
<dbReference type="PANTHER" id="PTHR30177">
    <property type="entry name" value="GLYCINE BETAINE/L-PROLINE TRANSPORT SYSTEM PERMEASE PROTEIN PROW"/>
    <property type="match status" value="1"/>
</dbReference>
<dbReference type="AlphaFoldDB" id="A9GYH2"/>
<dbReference type="Gene3D" id="3.40.190.120">
    <property type="entry name" value="Osmoprotection protein (prox), domain 2"/>
    <property type="match status" value="1"/>
</dbReference>
<evidence type="ECO:0000256" key="4">
    <source>
        <dbReference type="ARBA" id="ARBA00022989"/>
    </source>
</evidence>
<dbReference type="GO" id="GO:0022857">
    <property type="term" value="F:transmembrane transporter activity"/>
    <property type="evidence" value="ECO:0007669"/>
    <property type="project" value="InterPro"/>
</dbReference>
<name>A9GYH2_SORC5</name>
<evidence type="ECO:0000256" key="3">
    <source>
        <dbReference type="ARBA" id="ARBA00022692"/>
    </source>
</evidence>
<dbReference type="KEGG" id="scl:sce7071"/>
<dbReference type="PANTHER" id="PTHR30177:SF4">
    <property type="entry name" value="OSMOPROTECTANT IMPORT PERMEASE PROTEIN OSMW"/>
    <property type="match status" value="1"/>
</dbReference>
<protein>
    <submittedName>
        <fullName evidence="10">ABC-transporter</fullName>
    </submittedName>
</protein>
<dbReference type="InterPro" id="IPR007210">
    <property type="entry name" value="ABC_Gly_betaine_transp_sub-bd"/>
</dbReference>
<feature type="transmembrane region" description="Helical" evidence="8">
    <location>
        <begin position="77"/>
        <end position="96"/>
    </location>
</feature>
<evidence type="ECO:0000313" key="10">
    <source>
        <dbReference type="EMBL" id="CAN97240.1"/>
    </source>
</evidence>
<evidence type="ECO:0000256" key="5">
    <source>
        <dbReference type="ARBA" id="ARBA00023136"/>
    </source>
</evidence>
<feature type="transmembrane region" description="Helical" evidence="8">
    <location>
        <begin position="47"/>
        <end position="71"/>
    </location>
</feature>
<evidence type="ECO:0000256" key="8">
    <source>
        <dbReference type="RuleBase" id="RU363032"/>
    </source>
</evidence>
<dbReference type="CDD" id="cd13607">
    <property type="entry name" value="PBP2_AfProX_like"/>
    <property type="match status" value="1"/>
</dbReference>
<dbReference type="GO" id="GO:0031460">
    <property type="term" value="P:glycine betaine transport"/>
    <property type="evidence" value="ECO:0007669"/>
    <property type="project" value="TreeGrafter"/>
</dbReference>
<comment type="similarity">
    <text evidence="7">In the N-terminal section; belongs to the binding-protein-dependent transport system permease family.</text>
</comment>
<dbReference type="RefSeq" id="WP_012239679.1">
    <property type="nucleotide sequence ID" value="NC_010162.1"/>
</dbReference>
<evidence type="ECO:0000256" key="2">
    <source>
        <dbReference type="ARBA" id="ARBA00022448"/>
    </source>
</evidence>
<evidence type="ECO:0000256" key="6">
    <source>
        <dbReference type="ARBA" id="ARBA00035642"/>
    </source>
</evidence>
<dbReference type="Gene3D" id="1.10.3720.10">
    <property type="entry name" value="MetI-like"/>
    <property type="match status" value="1"/>
</dbReference>
<dbReference type="STRING" id="448385.sce7071"/>
<feature type="transmembrane region" description="Helical" evidence="8">
    <location>
        <begin position="211"/>
        <end position="235"/>
    </location>
</feature>
<reference evidence="10 11" key="1">
    <citation type="journal article" date="2007" name="Nat. Biotechnol.">
        <title>Complete genome sequence of the myxobacterium Sorangium cellulosum.</title>
        <authorList>
            <person name="Schneiker S."/>
            <person name="Perlova O."/>
            <person name="Kaiser O."/>
            <person name="Gerth K."/>
            <person name="Alici A."/>
            <person name="Altmeyer M.O."/>
            <person name="Bartels D."/>
            <person name="Bekel T."/>
            <person name="Beyer S."/>
            <person name="Bode E."/>
            <person name="Bode H.B."/>
            <person name="Bolten C.J."/>
            <person name="Choudhuri J.V."/>
            <person name="Doss S."/>
            <person name="Elnakady Y.A."/>
            <person name="Frank B."/>
            <person name="Gaigalat L."/>
            <person name="Goesmann A."/>
            <person name="Groeger C."/>
            <person name="Gross F."/>
            <person name="Jelsbak L."/>
            <person name="Jelsbak L."/>
            <person name="Kalinowski J."/>
            <person name="Kegler C."/>
            <person name="Knauber T."/>
            <person name="Konietzny S."/>
            <person name="Kopp M."/>
            <person name="Krause L."/>
            <person name="Krug D."/>
            <person name="Linke B."/>
            <person name="Mahmud T."/>
            <person name="Martinez-Arias R."/>
            <person name="McHardy A.C."/>
            <person name="Merai M."/>
            <person name="Meyer F."/>
            <person name="Mormann S."/>
            <person name="Munoz-Dorado J."/>
            <person name="Perez J."/>
            <person name="Pradella S."/>
            <person name="Rachid S."/>
            <person name="Raddatz G."/>
            <person name="Rosenau F."/>
            <person name="Rueckert C."/>
            <person name="Sasse F."/>
            <person name="Scharfe M."/>
            <person name="Schuster S.C."/>
            <person name="Suen G."/>
            <person name="Treuner-Lange A."/>
            <person name="Velicer G.J."/>
            <person name="Vorholter F.-J."/>
            <person name="Weissman K.J."/>
            <person name="Welch R.D."/>
            <person name="Wenzel S.C."/>
            <person name="Whitworth D.E."/>
            <person name="Wilhelm S."/>
            <person name="Wittmann C."/>
            <person name="Bloecker H."/>
            <person name="Puehler A."/>
            <person name="Mueller R."/>
        </authorList>
    </citation>
    <scope>NUCLEOTIDE SEQUENCE [LARGE SCALE GENOMIC DNA]</scope>
    <source>
        <strain evidence="11">So ce56</strain>
    </source>
</reference>
<feature type="transmembrane region" description="Helical" evidence="8">
    <location>
        <begin position="12"/>
        <end position="35"/>
    </location>
</feature>
<comment type="subcellular location">
    <subcellularLocation>
        <location evidence="1 8">Cell membrane</location>
        <topology evidence="1 8">Multi-pass membrane protein</topology>
    </subcellularLocation>
</comment>
<dbReference type="SUPFAM" id="SSF53850">
    <property type="entry name" value="Periplasmic binding protein-like II"/>
    <property type="match status" value="1"/>
</dbReference>
<dbReference type="EMBL" id="AM746676">
    <property type="protein sequence ID" value="CAN97240.1"/>
    <property type="molecule type" value="Genomic_DNA"/>
</dbReference>
<organism evidence="10 11">
    <name type="scientific">Sorangium cellulosum (strain So ce56)</name>
    <name type="common">Polyangium cellulosum (strain So ce56)</name>
    <dbReference type="NCBI Taxonomy" id="448385"/>
    <lineage>
        <taxon>Bacteria</taxon>
        <taxon>Pseudomonadati</taxon>
        <taxon>Myxococcota</taxon>
        <taxon>Polyangia</taxon>
        <taxon>Polyangiales</taxon>
        <taxon>Polyangiaceae</taxon>
        <taxon>Sorangium</taxon>
    </lineage>
</organism>
<proteinExistence type="inferred from homology"/>
<dbReference type="Gene3D" id="3.40.190.10">
    <property type="entry name" value="Periplasmic binding protein-like II"/>
    <property type="match status" value="1"/>
</dbReference>
<dbReference type="CDD" id="cd06261">
    <property type="entry name" value="TM_PBP2"/>
    <property type="match status" value="1"/>
</dbReference>
<comment type="similarity">
    <text evidence="6">In the C-terminal section; belongs to the OsmX family.</text>
</comment>
<keyword evidence="4 8" id="KW-1133">Transmembrane helix</keyword>
<keyword evidence="2 8" id="KW-0813">Transport</keyword>
<feature type="domain" description="ABC transmembrane type-1" evidence="9">
    <location>
        <begin position="12"/>
        <end position="202"/>
    </location>
</feature>
<keyword evidence="3 8" id="KW-0812">Transmembrane</keyword>
<dbReference type="BioCyc" id="SCEL448385:SCE_RS36270-MONOMER"/>
<comment type="similarity">
    <text evidence="8">Belongs to the binding-protein-dependent transport system permease family.</text>
</comment>
<evidence type="ECO:0000256" key="7">
    <source>
        <dbReference type="ARBA" id="ARBA00035652"/>
    </source>
</evidence>
<dbReference type="InterPro" id="IPR000515">
    <property type="entry name" value="MetI-like"/>
</dbReference>
<evidence type="ECO:0000259" key="9">
    <source>
        <dbReference type="PROSITE" id="PS50928"/>
    </source>
</evidence>
<keyword evidence="11" id="KW-1185">Reference proteome</keyword>
<dbReference type="GO" id="GO:0043190">
    <property type="term" value="C:ATP-binding cassette (ABC) transporter complex"/>
    <property type="evidence" value="ECO:0007669"/>
    <property type="project" value="InterPro"/>
</dbReference>
<dbReference type="eggNOG" id="COG1174">
    <property type="taxonomic scope" value="Bacteria"/>
</dbReference>